<dbReference type="EMBL" id="ASHM01146235">
    <property type="protein sequence ID" value="PNX62182.1"/>
    <property type="molecule type" value="Genomic_DNA"/>
</dbReference>
<gene>
    <name evidence="1" type="ORF">L195_g061030</name>
</gene>
<dbReference type="AlphaFoldDB" id="A0A2K3K7D5"/>
<organism evidence="1 2">
    <name type="scientific">Trifolium pratense</name>
    <name type="common">Red clover</name>
    <dbReference type="NCBI Taxonomy" id="57577"/>
    <lineage>
        <taxon>Eukaryota</taxon>
        <taxon>Viridiplantae</taxon>
        <taxon>Streptophyta</taxon>
        <taxon>Embryophyta</taxon>
        <taxon>Tracheophyta</taxon>
        <taxon>Spermatophyta</taxon>
        <taxon>Magnoliopsida</taxon>
        <taxon>eudicotyledons</taxon>
        <taxon>Gunneridae</taxon>
        <taxon>Pentapetalae</taxon>
        <taxon>rosids</taxon>
        <taxon>fabids</taxon>
        <taxon>Fabales</taxon>
        <taxon>Fabaceae</taxon>
        <taxon>Papilionoideae</taxon>
        <taxon>50 kb inversion clade</taxon>
        <taxon>NPAAA clade</taxon>
        <taxon>Hologalegina</taxon>
        <taxon>IRL clade</taxon>
        <taxon>Trifolieae</taxon>
        <taxon>Trifolium</taxon>
    </lineage>
</organism>
<reference evidence="1 2" key="1">
    <citation type="journal article" date="2014" name="Am. J. Bot.">
        <title>Genome assembly and annotation for red clover (Trifolium pratense; Fabaceae).</title>
        <authorList>
            <person name="Istvanek J."/>
            <person name="Jaros M."/>
            <person name="Krenek A."/>
            <person name="Repkova J."/>
        </authorList>
    </citation>
    <scope>NUCLEOTIDE SEQUENCE [LARGE SCALE GENOMIC DNA]</scope>
    <source>
        <strain evidence="2">cv. Tatra</strain>
        <tissue evidence="1">Young leaves</tissue>
    </source>
</reference>
<accession>A0A2K3K7D5</accession>
<dbReference type="Proteomes" id="UP000236291">
    <property type="component" value="Unassembled WGS sequence"/>
</dbReference>
<sequence>MNFFSSTLSGKGVSVPPSVDPDLTRAHTDGSLSLRIIAVGRFRWKLAFWKSGIYDIKVICDAVASFQNGSSPLTPLKRCTTFLH</sequence>
<reference evidence="1 2" key="2">
    <citation type="journal article" date="2017" name="Front. Plant Sci.">
        <title>Gene Classification and Mining of Molecular Markers Useful in Red Clover (Trifolium pratense) Breeding.</title>
        <authorList>
            <person name="Istvanek J."/>
            <person name="Dluhosova J."/>
            <person name="Dluhos P."/>
            <person name="Patkova L."/>
            <person name="Nedelnik J."/>
            <person name="Repkova J."/>
        </authorList>
    </citation>
    <scope>NUCLEOTIDE SEQUENCE [LARGE SCALE GENOMIC DNA]</scope>
    <source>
        <strain evidence="2">cv. Tatra</strain>
        <tissue evidence="1">Young leaves</tissue>
    </source>
</reference>
<proteinExistence type="predicted"/>
<name>A0A2K3K7D5_TRIPR</name>
<protein>
    <submittedName>
        <fullName evidence="1">Uncharacterized protein</fullName>
    </submittedName>
</protein>
<comment type="caution">
    <text evidence="1">The sequence shown here is derived from an EMBL/GenBank/DDBJ whole genome shotgun (WGS) entry which is preliminary data.</text>
</comment>
<evidence type="ECO:0000313" key="1">
    <source>
        <dbReference type="EMBL" id="PNX62182.1"/>
    </source>
</evidence>
<evidence type="ECO:0000313" key="2">
    <source>
        <dbReference type="Proteomes" id="UP000236291"/>
    </source>
</evidence>